<evidence type="ECO:0000313" key="16">
    <source>
        <dbReference type="WBParaSite" id="nRc.2.0.1.t19320-RA"/>
    </source>
</evidence>
<evidence type="ECO:0000256" key="13">
    <source>
        <dbReference type="RuleBase" id="RU000679"/>
    </source>
</evidence>
<evidence type="ECO:0000256" key="11">
    <source>
        <dbReference type="ARBA" id="ARBA00023201"/>
    </source>
</evidence>
<evidence type="ECO:0000256" key="14">
    <source>
        <dbReference type="SAM" id="SignalP"/>
    </source>
</evidence>
<evidence type="ECO:0000256" key="9">
    <source>
        <dbReference type="ARBA" id="ARBA00023136"/>
    </source>
</evidence>
<keyword evidence="7" id="KW-0915">Sodium</keyword>
<keyword evidence="14" id="KW-0732">Signal</keyword>
<keyword evidence="15" id="KW-1185">Reference proteome</keyword>
<comment type="similarity">
    <text evidence="2 13">Belongs to the amiloride-sensitive sodium channel (TC 1.A.6) family.</text>
</comment>
<keyword evidence="3 13" id="KW-0813">Transport</keyword>
<keyword evidence="10" id="KW-0325">Glycoprotein</keyword>
<feature type="signal peptide" evidence="14">
    <location>
        <begin position="1"/>
        <end position="17"/>
    </location>
</feature>
<dbReference type="Proteomes" id="UP000887565">
    <property type="component" value="Unplaced"/>
</dbReference>
<keyword evidence="12 13" id="KW-0407">Ion channel</keyword>
<comment type="subcellular location">
    <subcellularLocation>
        <location evidence="1">Membrane</location>
        <topology evidence="1">Multi-pass membrane protein</topology>
    </subcellularLocation>
</comment>
<dbReference type="GO" id="GO:0005272">
    <property type="term" value="F:sodium channel activity"/>
    <property type="evidence" value="ECO:0007669"/>
    <property type="project" value="UniProtKB-KW"/>
</dbReference>
<keyword evidence="5 13" id="KW-0812">Transmembrane</keyword>
<evidence type="ECO:0000256" key="6">
    <source>
        <dbReference type="ARBA" id="ARBA00022989"/>
    </source>
</evidence>
<evidence type="ECO:0000256" key="3">
    <source>
        <dbReference type="ARBA" id="ARBA00022448"/>
    </source>
</evidence>
<dbReference type="Pfam" id="PF00858">
    <property type="entry name" value="ASC"/>
    <property type="match status" value="1"/>
</dbReference>
<evidence type="ECO:0000256" key="5">
    <source>
        <dbReference type="ARBA" id="ARBA00022692"/>
    </source>
</evidence>
<feature type="chain" id="PRO_5037732889" evidence="14">
    <location>
        <begin position="18"/>
        <end position="229"/>
    </location>
</feature>
<accession>A0A915IYX4</accession>
<keyword evidence="6" id="KW-1133">Transmembrane helix</keyword>
<evidence type="ECO:0000256" key="2">
    <source>
        <dbReference type="ARBA" id="ARBA00007193"/>
    </source>
</evidence>
<evidence type="ECO:0000256" key="10">
    <source>
        <dbReference type="ARBA" id="ARBA00023180"/>
    </source>
</evidence>
<keyword evidence="8 13" id="KW-0406">Ion transport</keyword>
<reference evidence="16" key="1">
    <citation type="submission" date="2022-11" db="UniProtKB">
        <authorList>
            <consortium name="WormBaseParasite"/>
        </authorList>
    </citation>
    <scope>IDENTIFICATION</scope>
</reference>
<evidence type="ECO:0000256" key="8">
    <source>
        <dbReference type="ARBA" id="ARBA00023065"/>
    </source>
</evidence>
<dbReference type="InterPro" id="IPR001873">
    <property type="entry name" value="ENaC"/>
</dbReference>
<evidence type="ECO:0000256" key="12">
    <source>
        <dbReference type="ARBA" id="ARBA00023303"/>
    </source>
</evidence>
<organism evidence="15 16">
    <name type="scientific">Romanomermis culicivorax</name>
    <name type="common">Nematode worm</name>
    <dbReference type="NCBI Taxonomy" id="13658"/>
    <lineage>
        <taxon>Eukaryota</taxon>
        <taxon>Metazoa</taxon>
        <taxon>Ecdysozoa</taxon>
        <taxon>Nematoda</taxon>
        <taxon>Enoplea</taxon>
        <taxon>Dorylaimia</taxon>
        <taxon>Mermithida</taxon>
        <taxon>Mermithoidea</taxon>
        <taxon>Mermithidae</taxon>
        <taxon>Romanomermis</taxon>
    </lineage>
</organism>
<proteinExistence type="inferred from homology"/>
<dbReference type="GO" id="GO:0016020">
    <property type="term" value="C:membrane"/>
    <property type="evidence" value="ECO:0007669"/>
    <property type="project" value="UniProtKB-SubCell"/>
</dbReference>
<evidence type="ECO:0000313" key="15">
    <source>
        <dbReference type="Proteomes" id="UP000887565"/>
    </source>
</evidence>
<keyword evidence="11 13" id="KW-0739">Sodium transport</keyword>
<evidence type="ECO:0000256" key="4">
    <source>
        <dbReference type="ARBA" id="ARBA00022461"/>
    </source>
</evidence>
<dbReference type="WBParaSite" id="nRc.2.0.1.t19320-RA">
    <property type="protein sequence ID" value="nRc.2.0.1.t19320-RA"/>
    <property type="gene ID" value="nRc.2.0.1.g19320"/>
</dbReference>
<dbReference type="AlphaFoldDB" id="A0A915IYX4"/>
<protein>
    <submittedName>
        <fullName evidence="16">Uncharacterized protein</fullName>
    </submittedName>
</protein>
<evidence type="ECO:0000256" key="1">
    <source>
        <dbReference type="ARBA" id="ARBA00004141"/>
    </source>
</evidence>
<name>A0A915IYX4_ROMCU</name>
<evidence type="ECO:0000256" key="7">
    <source>
        <dbReference type="ARBA" id="ARBA00023053"/>
    </source>
</evidence>
<sequence>MWYLLIIIASFGCVSLCRKGYLDYVKYAVRTNVHLDVPMKESPFIQDVKIPNLSFCGYKTIKNSLYHNDRMAQQFAMKILTAYIPSSTNAAQWMNDFVLAHGSKRRRRRQFVPDQDEKPAEPFDFQAFVKGDNLYNEFIEMASKIWTNCRVMTLQCSQKGLSFPCIAPSNPIMFSDSYTDDGLCFMFEHDREWVKNVSTEISLHHSKLFMKPRPHDLVVVTRTLTKANV</sequence>
<keyword evidence="4 13" id="KW-0894">Sodium channel</keyword>
<keyword evidence="9" id="KW-0472">Membrane</keyword>